<gene>
    <name evidence="3" type="ORF">HMPREF9997_01380</name>
</gene>
<dbReference type="Pfam" id="PF09339">
    <property type="entry name" value="HTH_IclR"/>
    <property type="match status" value="1"/>
</dbReference>
<dbReference type="EMBL" id="AMEM01000018">
    <property type="protein sequence ID" value="EKX90165.1"/>
    <property type="molecule type" value="Genomic_DNA"/>
</dbReference>
<organism evidence="3 4">
    <name type="scientific">Corynebacterium durum F0235</name>
    <dbReference type="NCBI Taxonomy" id="1035195"/>
    <lineage>
        <taxon>Bacteria</taxon>
        <taxon>Bacillati</taxon>
        <taxon>Actinomycetota</taxon>
        <taxon>Actinomycetes</taxon>
        <taxon>Mycobacteriales</taxon>
        <taxon>Corynebacteriaceae</taxon>
        <taxon>Corynebacterium</taxon>
    </lineage>
</organism>
<dbReference type="Gene3D" id="1.10.10.10">
    <property type="entry name" value="Winged helix-like DNA-binding domain superfamily/Winged helix DNA-binding domain"/>
    <property type="match status" value="1"/>
</dbReference>
<dbReference type="Proteomes" id="UP000010445">
    <property type="component" value="Unassembled WGS sequence"/>
</dbReference>
<keyword evidence="4" id="KW-1185">Reference proteome</keyword>
<evidence type="ECO:0000313" key="4">
    <source>
        <dbReference type="Proteomes" id="UP000010445"/>
    </source>
</evidence>
<accession>L1MGI3</accession>
<reference evidence="3 4" key="1">
    <citation type="submission" date="2012-05" db="EMBL/GenBank/DDBJ databases">
        <authorList>
            <person name="Weinstock G."/>
            <person name="Sodergren E."/>
            <person name="Lobos E.A."/>
            <person name="Fulton L."/>
            <person name="Fulton R."/>
            <person name="Courtney L."/>
            <person name="Fronick C."/>
            <person name="O'Laughlin M."/>
            <person name="Godfrey J."/>
            <person name="Wilson R.M."/>
            <person name="Miner T."/>
            <person name="Farmer C."/>
            <person name="Delehaunty K."/>
            <person name="Cordes M."/>
            <person name="Minx P."/>
            <person name="Tomlinson C."/>
            <person name="Chen J."/>
            <person name="Wollam A."/>
            <person name="Pepin K.H."/>
            <person name="Bhonagiri V."/>
            <person name="Zhang X."/>
            <person name="Suruliraj S."/>
            <person name="Warren W."/>
            <person name="Mitreva M."/>
            <person name="Mardis E.R."/>
            <person name="Wilson R.K."/>
        </authorList>
    </citation>
    <scope>NUCLEOTIDE SEQUENCE [LARGE SCALE GENOMIC DNA]</scope>
    <source>
        <strain evidence="3 4">F0235</strain>
    </source>
</reference>
<dbReference type="OrthoDB" id="4411133at2"/>
<dbReference type="SUPFAM" id="SSF46785">
    <property type="entry name" value="Winged helix' DNA-binding domain"/>
    <property type="match status" value="1"/>
</dbReference>
<name>L1MGI3_9CORY</name>
<dbReference type="GO" id="GO:0006355">
    <property type="term" value="P:regulation of DNA-templated transcription"/>
    <property type="evidence" value="ECO:0007669"/>
    <property type="project" value="InterPro"/>
</dbReference>
<comment type="caution">
    <text evidence="3">The sequence shown here is derived from an EMBL/GenBank/DDBJ whole genome shotgun (WGS) entry which is preliminary data.</text>
</comment>
<dbReference type="GO" id="GO:0003677">
    <property type="term" value="F:DNA binding"/>
    <property type="evidence" value="ECO:0007669"/>
    <property type="project" value="InterPro"/>
</dbReference>
<dbReference type="InterPro" id="IPR005471">
    <property type="entry name" value="Tscrpt_reg_IclR_N"/>
</dbReference>
<dbReference type="AlphaFoldDB" id="L1MGI3"/>
<proteinExistence type="predicted"/>
<feature type="compositionally biased region" description="Polar residues" evidence="1">
    <location>
        <begin position="7"/>
        <end position="19"/>
    </location>
</feature>
<dbReference type="InterPro" id="IPR036388">
    <property type="entry name" value="WH-like_DNA-bd_sf"/>
</dbReference>
<evidence type="ECO:0000313" key="3">
    <source>
        <dbReference type="EMBL" id="EKX90165.1"/>
    </source>
</evidence>
<dbReference type="PATRIC" id="fig|1035195.3.peg.1237"/>
<evidence type="ECO:0000256" key="1">
    <source>
        <dbReference type="SAM" id="MobiDB-lite"/>
    </source>
</evidence>
<dbReference type="HOGENOM" id="CLU_1977794_0_0_11"/>
<dbReference type="InterPro" id="IPR036390">
    <property type="entry name" value="WH_DNA-bd_sf"/>
</dbReference>
<feature type="domain" description="HTH iclR-type" evidence="2">
    <location>
        <begin position="35"/>
        <end position="69"/>
    </location>
</feature>
<evidence type="ECO:0000259" key="2">
    <source>
        <dbReference type="Pfam" id="PF09339"/>
    </source>
</evidence>
<feature type="region of interest" description="Disordered" evidence="1">
    <location>
        <begin position="1"/>
        <end position="20"/>
    </location>
</feature>
<protein>
    <recommendedName>
        <fullName evidence="2">HTH iclR-type domain-containing protein</fullName>
    </recommendedName>
</protein>
<sequence length="126" mass="13108">MKLWFSRNKNNGDNATAAESQEVRPLVAVTRAIEGGATTVSAIVQQTGLQESTVSAAMEHLERTGYIHRRLDVVCGGSCGGCALSDDEGGTCNHTATPGTPQGLVTLTLTRRVPGAPGEDPEETVG</sequence>
<dbReference type="STRING" id="1035195.HMPREF9997_01380"/>